<protein>
    <submittedName>
        <fullName evidence="1">Fatty acid cis/trans isomerase (CTI)</fullName>
    </submittedName>
</protein>
<dbReference type="InterPro" id="IPR010706">
    <property type="entry name" value="Fatty_acid_cis-trans_isomerase"/>
</dbReference>
<dbReference type="GeneID" id="97670835"/>
<dbReference type="Proteomes" id="UP000049983">
    <property type="component" value="Unassembled WGS sequence"/>
</dbReference>
<dbReference type="AlphaFoldDB" id="A0A0M7AD21"/>
<gene>
    <name evidence="1" type="ORF">LA5096_03494</name>
</gene>
<dbReference type="STRING" id="311410.LA5095_00354"/>
<dbReference type="RefSeq" id="WP_208992517.1">
    <property type="nucleotide sequence ID" value="NZ_CXWA01000006.1"/>
</dbReference>
<dbReference type="GO" id="GO:0016853">
    <property type="term" value="F:isomerase activity"/>
    <property type="evidence" value="ECO:0007669"/>
    <property type="project" value="UniProtKB-KW"/>
</dbReference>
<keyword evidence="1" id="KW-0413">Isomerase</keyword>
<evidence type="ECO:0000313" key="2">
    <source>
        <dbReference type="Proteomes" id="UP000049983"/>
    </source>
</evidence>
<proteinExistence type="predicted"/>
<dbReference type="Pfam" id="PF06934">
    <property type="entry name" value="CTI"/>
    <property type="match status" value="1"/>
</dbReference>
<name>A0A0M7AD21_9HYPH</name>
<evidence type="ECO:0000313" key="1">
    <source>
        <dbReference type="EMBL" id="CTQ73025.1"/>
    </source>
</evidence>
<reference evidence="2" key="1">
    <citation type="submission" date="2015-07" db="EMBL/GenBank/DDBJ databases">
        <authorList>
            <person name="Rodrigo-Torres Lidia"/>
            <person name="Arahal R.David."/>
        </authorList>
    </citation>
    <scope>NUCLEOTIDE SEQUENCE [LARGE SCALE GENOMIC DNA]</scope>
    <source>
        <strain evidence="2">CECT 5096</strain>
    </source>
</reference>
<keyword evidence="2" id="KW-1185">Reference proteome</keyword>
<sequence length="795" mass="90132">MRRRILSLIRQVASLGKIHGMLCLLLLPLIFAVIDSASASDTKEASSHSTIQDVLNKRCVVCHGCYDAPCQLKLSSADGWQRGATKARVYDSSRLEDAPMTRLGIDARTVPQWREKGFFSVNGGSGHQSMLEQLLKAGRSQDFKPGAALPDSLDISPLRKNSCPTPSEISGFLADHPFAGMPFGTAPLPDEDYRRLLAWASDGAPADTSATVIPQNIADEVRRVEAFFNRETLKSKLVARYIFEHLFLAHLYIEGDSPRRFFRLIRSSSAPGSEPDEIPSRRPFDDPGGRFFYRLVPIDGTILHKEHIVYEIGQNRLRRFEDLFLSNDWTIDELPSYSKEAGGNPLSTFKALPPHSRYQFLLDDALFFVRTFIRGPVCYGQVAVNVIQDRFWISFLDPASDLSVTDPTYLQDAIPILELPVAVSDDKITERLKSFLLVGPVKYQAFRQKRYAEKARTDGGLGYSDIWDGDGTNIDARLTIYRNFSSASVVTGYQGAFPKTAWVIDFPLFERVYYDLVAGFDVFGNVEHQLTTRMYMDNLRREGERMFLYFMPPDVREPLHDSWYEGPLATLIDQWKESPLDTETPTGVDFKTDHPKSEFLSELLKTEPDLWPASDPINRCDGNNCAQQTTVAGQLRPLSGHPAPFVKFLPDISILIIEDGQTEDIFTIAHDMAHSNVAFIFNEDLRREPEEDELTIVPGQFSSYPNFAFRMDAKDVPAFVEDVRSIRSQQDYLKVVETYGVRRTDPRFWQTYDLVQSRLNEQSAVQAGLLDINRYRDPKPLDPIERLFQFTFSVD</sequence>
<accession>A0A0M7AD21</accession>
<organism evidence="1 2">
    <name type="scientific">Roseibium album</name>
    <dbReference type="NCBI Taxonomy" id="311410"/>
    <lineage>
        <taxon>Bacteria</taxon>
        <taxon>Pseudomonadati</taxon>
        <taxon>Pseudomonadota</taxon>
        <taxon>Alphaproteobacteria</taxon>
        <taxon>Hyphomicrobiales</taxon>
        <taxon>Stappiaceae</taxon>
        <taxon>Roseibium</taxon>
    </lineage>
</organism>
<dbReference type="EMBL" id="CXWC01000011">
    <property type="protein sequence ID" value="CTQ73025.1"/>
    <property type="molecule type" value="Genomic_DNA"/>
</dbReference>